<organism evidence="3 4">
    <name type="scientific">Psylliodes chrysocephalus</name>
    <dbReference type="NCBI Taxonomy" id="3402493"/>
    <lineage>
        <taxon>Eukaryota</taxon>
        <taxon>Metazoa</taxon>
        <taxon>Ecdysozoa</taxon>
        <taxon>Arthropoda</taxon>
        <taxon>Hexapoda</taxon>
        <taxon>Insecta</taxon>
        <taxon>Pterygota</taxon>
        <taxon>Neoptera</taxon>
        <taxon>Endopterygota</taxon>
        <taxon>Coleoptera</taxon>
        <taxon>Polyphaga</taxon>
        <taxon>Cucujiformia</taxon>
        <taxon>Chrysomeloidea</taxon>
        <taxon>Chrysomelidae</taxon>
        <taxon>Galerucinae</taxon>
        <taxon>Alticini</taxon>
        <taxon>Psylliodes</taxon>
    </lineage>
</organism>
<evidence type="ECO:0000313" key="3">
    <source>
        <dbReference type="EMBL" id="CAH1102999.1"/>
    </source>
</evidence>
<comment type="similarity">
    <text evidence="1">Belongs to the SH3BGR family.</text>
</comment>
<dbReference type="SUPFAM" id="SSF52833">
    <property type="entry name" value="Thioredoxin-like"/>
    <property type="match status" value="1"/>
</dbReference>
<dbReference type="InterPro" id="IPR006993">
    <property type="entry name" value="Glut_rich_SH3-bd"/>
</dbReference>
<evidence type="ECO:0008006" key="5">
    <source>
        <dbReference type="Google" id="ProtNLM"/>
    </source>
</evidence>
<dbReference type="GO" id="GO:0005737">
    <property type="term" value="C:cytoplasm"/>
    <property type="evidence" value="ECO:0007669"/>
    <property type="project" value="TreeGrafter"/>
</dbReference>
<name>A0A9P0CPU9_9CUCU</name>
<sequence length="257" mass="29109">MGIKIYISGSSGNKEVKKRQQRVLLILDSKNVKYEVIDIAEPGAEEAKDFMQNNSTGLGATIGDPSPRHALPPQIFNDDLYCGDYDMFDMANEIDEMEVFLKLEPNSLNEQISTFETKLKNGDLSIDEKIDKVIGTKINDEEIKNEQDKLEEDDKKVENEEDNSVEKKDNNEESAEKREDKEDGSAEKEEDTIEGKEEKEIGEDVENKEVDKESKSEKNENEDGDAAGDKTDENAEDMKDNDEKEELEKEASPEKSE</sequence>
<feature type="compositionally biased region" description="Basic and acidic residues" evidence="2">
    <location>
        <begin position="144"/>
        <end position="199"/>
    </location>
</feature>
<evidence type="ECO:0000313" key="4">
    <source>
        <dbReference type="Proteomes" id="UP001153636"/>
    </source>
</evidence>
<evidence type="ECO:0000256" key="2">
    <source>
        <dbReference type="SAM" id="MobiDB-lite"/>
    </source>
</evidence>
<accession>A0A9P0CPU9</accession>
<dbReference type="Gene3D" id="3.40.30.10">
    <property type="entry name" value="Glutaredoxin"/>
    <property type="match status" value="1"/>
</dbReference>
<protein>
    <recommendedName>
        <fullName evidence="5">SH3 domain-binding glutamic acid-rich protein</fullName>
    </recommendedName>
</protein>
<dbReference type="PANTHER" id="PTHR12232">
    <property type="entry name" value="SH3 DOMAIN-BINDING GLUTAMIC ACID-RICH-LIKE PROTEIN"/>
    <property type="match status" value="1"/>
</dbReference>
<reference evidence="3" key="1">
    <citation type="submission" date="2022-01" db="EMBL/GenBank/DDBJ databases">
        <authorList>
            <person name="King R."/>
        </authorList>
    </citation>
    <scope>NUCLEOTIDE SEQUENCE</scope>
</reference>
<dbReference type="EMBL" id="OV651825">
    <property type="protein sequence ID" value="CAH1102999.1"/>
    <property type="molecule type" value="Genomic_DNA"/>
</dbReference>
<proteinExistence type="inferred from homology"/>
<dbReference type="Proteomes" id="UP001153636">
    <property type="component" value="Chromosome 13"/>
</dbReference>
<dbReference type="InterPro" id="IPR051033">
    <property type="entry name" value="SH3BGR"/>
</dbReference>
<evidence type="ECO:0000256" key="1">
    <source>
        <dbReference type="ARBA" id="ARBA00007764"/>
    </source>
</evidence>
<keyword evidence="4" id="KW-1185">Reference proteome</keyword>
<dbReference type="Pfam" id="PF04908">
    <property type="entry name" value="SH3BGR"/>
    <property type="match status" value="1"/>
</dbReference>
<dbReference type="OrthoDB" id="9932926at2759"/>
<dbReference type="PANTHER" id="PTHR12232:SF15">
    <property type="entry name" value="SH3 DOMAIN-BINDING GLUTAMIC ACID-RICH PROTEIN HOMOLOG"/>
    <property type="match status" value="1"/>
</dbReference>
<dbReference type="AlphaFoldDB" id="A0A9P0CPU9"/>
<gene>
    <name evidence="3" type="ORF">PSYICH_LOCUS3795</name>
</gene>
<dbReference type="InterPro" id="IPR036249">
    <property type="entry name" value="Thioredoxin-like_sf"/>
</dbReference>
<feature type="compositionally biased region" description="Basic and acidic residues" evidence="2">
    <location>
        <begin position="205"/>
        <end position="257"/>
    </location>
</feature>
<feature type="region of interest" description="Disordered" evidence="2">
    <location>
        <begin position="144"/>
        <end position="257"/>
    </location>
</feature>